<keyword evidence="4" id="KW-1185">Reference proteome</keyword>
<evidence type="ECO:0000256" key="1">
    <source>
        <dbReference type="SAM" id="Coils"/>
    </source>
</evidence>
<accession>A0A6G0ZJD2</accession>
<organism evidence="3 4">
    <name type="scientific">Aphis craccivora</name>
    <name type="common">Cowpea aphid</name>
    <dbReference type="NCBI Taxonomy" id="307492"/>
    <lineage>
        <taxon>Eukaryota</taxon>
        <taxon>Metazoa</taxon>
        <taxon>Ecdysozoa</taxon>
        <taxon>Arthropoda</taxon>
        <taxon>Hexapoda</taxon>
        <taxon>Insecta</taxon>
        <taxon>Pterygota</taxon>
        <taxon>Neoptera</taxon>
        <taxon>Paraneoptera</taxon>
        <taxon>Hemiptera</taxon>
        <taxon>Sternorrhyncha</taxon>
        <taxon>Aphidomorpha</taxon>
        <taxon>Aphidoidea</taxon>
        <taxon>Aphididae</taxon>
        <taxon>Aphidini</taxon>
        <taxon>Aphis</taxon>
        <taxon>Aphis</taxon>
    </lineage>
</organism>
<reference evidence="3 4" key="1">
    <citation type="submission" date="2019-08" db="EMBL/GenBank/DDBJ databases">
        <title>Whole genome of Aphis craccivora.</title>
        <authorList>
            <person name="Voronova N.V."/>
            <person name="Shulinski R.S."/>
            <person name="Bandarenka Y.V."/>
            <person name="Zhorov D.G."/>
            <person name="Warner D."/>
        </authorList>
    </citation>
    <scope>NUCLEOTIDE SEQUENCE [LARGE SCALE GENOMIC DNA]</scope>
    <source>
        <strain evidence="3">180601</strain>
        <tissue evidence="3">Whole Body</tissue>
    </source>
</reference>
<proteinExistence type="predicted"/>
<dbReference type="AlphaFoldDB" id="A0A6G0ZJD2"/>
<sequence length="415" mass="48360">MSTKKTVPPVKIKITRRQSNNNDPLRSPLTPSSSSKKNNTSEIHTKIFSSPNRYSILNESSSFEFNNTKNTENITDKSTDNIATNNCTTDSTPLPIKKNFKVQANFSDNYRQIIKFLNTQQNAQFHTYQFQSEKPFRVVIRNLHPSTSCDDIKSTLENFNLTVLQVVNVLRRFAPRSSPVPKLPRLRPHPFLLYHSPRCVRCDKNHHSSTCDKPTDVPPTCALCQGNHPANYRGCKIHKLHAHTARRIAEWKVLEEETGSDHNYLYYTIDSPTGNNESVPLGWCRKKLDIQKLKEYLSNEETPRDAYELMEIMKEECDASMPKIKNTRKHHKPKYWWTDEIAELRKESLKARRRYQKALRRSLAEEEKKSYKDAKKNLRIAIRRSQDNCWRNLIDEVDQNPWGAAYRIVMNKIGK</sequence>
<protein>
    <recommendedName>
        <fullName evidence="5">Pre-C2HC domain-containing protein</fullName>
    </recommendedName>
</protein>
<feature type="compositionally biased region" description="Low complexity" evidence="2">
    <location>
        <begin position="25"/>
        <end position="41"/>
    </location>
</feature>
<evidence type="ECO:0000313" key="4">
    <source>
        <dbReference type="Proteomes" id="UP000478052"/>
    </source>
</evidence>
<evidence type="ECO:0000256" key="2">
    <source>
        <dbReference type="SAM" id="MobiDB-lite"/>
    </source>
</evidence>
<dbReference type="EMBL" id="VUJU01000360">
    <property type="protein sequence ID" value="KAF0770958.1"/>
    <property type="molecule type" value="Genomic_DNA"/>
</dbReference>
<evidence type="ECO:0008006" key="5">
    <source>
        <dbReference type="Google" id="ProtNLM"/>
    </source>
</evidence>
<feature type="coiled-coil region" evidence="1">
    <location>
        <begin position="341"/>
        <end position="388"/>
    </location>
</feature>
<keyword evidence="1" id="KW-0175">Coiled coil</keyword>
<evidence type="ECO:0000313" key="3">
    <source>
        <dbReference type="EMBL" id="KAF0770958.1"/>
    </source>
</evidence>
<dbReference type="Proteomes" id="UP000478052">
    <property type="component" value="Unassembled WGS sequence"/>
</dbReference>
<gene>
    <name evidence="3" type="ORF">FWK35_00010797</name>
</gene>
<name>A0A6G0ZJD2_APHCR</name>
<comment type="caution">
    <text evidence="3">The sequence shown here is derived from an EMBL/GenBank/DDBJ whole genome shotgun (WGS) entry which is preliminary data.</text>
</comment>
<dbReference type="OrthoDB" id="6630564at2759"/>
<feature type="region of interest" description="Disordered" evidence="2">
    <location>
        <begin position="1"/>
        <end position="42"/>
    </location>
</feature>